<evidence type="ECO:0000313" key="2">
    <source>
        <dbReference type="Proteomes" id="UP001454036"/>
    </source>
</evidence>
<reference evidence="1 2" key="1">
    <citation type="submission" date="2024-01" db="EMBL/GenBank/DDBJ databases">
        <title>The complete chloroplast genome sequence of Lithospermum erythrorhizon: insights into the phylogenetic relationship among Boraginaceae species and the maternal lineages of purple gromwells.</title>
        <authorList>
            <person name="Okada T."/>
            <person name="Watanabe K."/>
        </authorList>
    </citation>
    <scope>NUCLEOTIDE SEQUENCE [LARGE SCALE GENOMIC DNA]</scope>
</reference>
<comment type="caution">
    <text evidence="1">The sequence shown here is derived from an EMBL/GenBank/DDBJ whole genome shotgun (WGS) entry which is preliminary data.</text>
</comment>
<dbReference type="EMBL" id="BAABME010000774">
    <property type="protein sequence ID" value="GAA0145391.1"/>
    <property type="molecule type" value="Genomic_DNA"/>
</dbReference>
<dbReference type="Proteomes" id="UP001454036">
    <property type="component" value="Unassembled WGS sequence"/>
</dbReference>
<dbReference type="AlphaFoldDB" id="A0AAV3P2W6"/>
<evidence type="ECO:0000313" key="1">
    <source>
        <dbReference type="EMBL" id="GAA0145391.1"/>
    </source>
</evidence>
<sequence length="76" mass="9188">MEGDTRPVLEEAPDWRSPIASYLVYEELPSDKLEAKRVVNRSYKFRMIQDELYKWSHLGKPLDHTWHGIYLKKYYV</sequence>
<accession>A0AAV3P2W6</accession>
<name>A0AAV3P2W6_LITER</name>
<protein>
    <submittedName>
        <fullName evidence="1">Uncharacterized protein</fullName>
    </submittedName>
</protein>
<gene>
    <name evidence="1" type="ORF">LIER_05596</name>
</gene>
<organism evidence="1 2">
    <name type="scientific">Lithospermum erythrorhizon</name>
    <name type="common">Purple gromwell</name>
    <name type="synonym">Lithospermum officinale var. erythrorhizon</name>
    <dbReference type="NCBI Taxonomy" id="34254"/>
    <lineage>
        <taxon>Eukaryota</taxon>
        <taxon>Viridiplantae</taxon>
        <taxon>Streptophyta</taxon>
        <taxon>Embryophyta</taxon>
        <taxon>Tracheophyta</taxon>
        <taxon>Spermatophyta</taxon>
        <taxon>Magnoliopsida</taxon>
        <taxon>eudicotyledons</taxon>
        <taxon>Gunneridae</taxon>
        <taxon>Pentapetalae</taxon>
        <taxon>asterids</taxon>
        <taxon>lamiids</taxon>
        <taxon>Boraginales</taxon>
        <taxon>Boraginaceae</taxon>
        <taxon>Boraginoideae</taxon>
        <taxon>Lithospermeae</taxon>
        <taxon>Lithospermum</taxon>
    </lineage>
</organism>
<keyword evidence="2" id="KW-1185">Reference proteome</keyword>
<proteinExistence type="predicted"/>